<accession>A0A417ZHP9</accession>
<evidence type="ECO:0000256" key="9">
    <source>
        <dbReference type="SAM" id="Phobius"/>
    </source>
</evidence>
<dbReference type="GO" id="GO:0022857">
    <property type="term" value="F:transmembrane transporter activity"/>
    <property type="evidence" value="ECO:0007669"/>
    <property type="project" value="InterPro"/>
</dbReference>
<protein>
    <submittedName>
        <fullName evidence="11">MFS transporter</fullName>
    </submittedName>
</protein>
<dbReference type="Pfam" id="PF00083">
    <property type="entry name" value="Sugar_tr"/>
    <property type="match status" value="1"/>
</dbReference>
<dbReference type="GO" id="GO:0005886">
    <property type="term" value="C:plasma membrane"/>
    <property type="evidence" value="ECO:0007669"/>
    <property type="project" value="UniProtKB-SubCell"/>
</dbReference>
<name>A0A417ZHP9_9LACO</name>
<dbReference type="Gene3D" id="1.20.1250.20">
    <property type="entry name" value="MFS general substrate transporter like domains"/>
    <property type="match status" value="1"/>
</dbReference>
<dbReference type="PANTHER" id="PTHR48020:SF12">
    <property type="entry name" value="PROTON MYO-INOSITOL COTRANSPORTER"/>
    <property type="match status" value="1"/>
</dbReference>
<evidence type="ECO:0000256" key="8">
    <source>
        <dbReference type="RuleBase" id="RU003346"/>
    </source>
</evidence>
<evidence type="ECO:0000256" key="5">
    <source>
        <dbReference type="ARBA" id="ARBA00022692"/>
    </source>
</evidence>
<feature type="transmembrane region" description="Helical" evidence="9">
    <location>
        <begin position="97"/>
        <end position="116"/>
    </location>
</feature>
<evidence type="ECO:0000256" key="7">
    <source>
        <dbReference type="ARBA" id="ARBA00023136"/>
    </source>
</evidence>
<sequence>MVENSNIETSDNPPLDLSDKVIHRNLQKTALISSLGGLLFGIDTGIINGALIYMSSPSELNLTPNDQGLVTSAITLGAAFGAVFAGRISDKIGRKHLLRYLSVWFIIFTLLCSFAPNALIMIISRALLGLAVGGVSVIVPTYLSEFSTPEIRGRFVAQNELMIVTGQLLAFVVNAILGNIFTGVNSIWRYMLGFCVIPAILLFIGLSFISESPRWLVMKNRNSEAEQVLAKVRPNKKVVLEEIKQIQVAVNQEKNGKQATFKDLATPWIRRIVLIGIGLAIMQQIIGINVMMYYGTSILTQSGFKHNAALIANIFNGVMSVLGTSIGMMIMNKVNRRTMLLGGITGTTISLILIVICSSVFQHSALLPYLVLLCTMLFLIFFQGSLSPIVWIMLSEIFPQNIRGMGMGVSTFFLWFSNFLVGMFFPILVAHLGLSLTFLVFVGFNIISFIFSYFCVPETRGKSLEKIQAEFKSGKISKVSE</sequence>
<dbReference type="AlphaFoldDB" id="A0A417ZHP9"/>
<evidence type="ECO:0000256" key="2">
    <source>
        <dbReference type="ARBA" id="ARBA00010992"/>
    </source>
</evidence>
<dbReference type="Proteomes" id="UP000284109">
    <property type="component" value="Unassembled WGS sequence"/>
</dbReference>
<evidence type="ECO:0000259" key="10">
    <source>
        <dbReference type="PROSITE" id="PS50850"/>
    </source>
</evidence>
<feature type="transmembrane region" description="Helical" evidence="9">
    <location>
        <begin position="406"/>
        <end position="428"/>
    </location>
</feature>
<dbReference type="PROSITE" id="PS50850">
    <property type="entry name" value="MFS"/>
    <property type="match status" value="1"/>
</dbReference>
<dbReference type="PROSITE" id="PS00217">
    <property type="entry name" value="SUGAR_TRANSPORT_2"/>
    <property type="match status" value="1"/>
</dbReference>
<dbReference type="OrthoDB" id="9783823at2"/>
<evidence type="ECO:0000313" key="11">
    <source>
        <dbReference type="EMBL" id="RHW51214.1"/>
    </source>
</evidence>
<feature type="transmembrane region" description="Helical" evidence="9">
    <location>
        <begin position="367"/>
        <end position="394"/>
    </location>
</feature>
<dbReference type="InterPro" id="IPR036259">
    <property type="entry name" value="MFS_trans_sf"/>
</dbReference>
<organism evidence="11 12">
    <name type="scientific">Bombilactobacillus bombi</name>
    <dbReference type="NCBI Taxonomy" id="1303590"/>
    <lineage>
        <taxon>Bacteria</taxon>
        <taxon>Bacillati</taxon>
        <taxon>Bacillota</taxon>
        <taxon>Bacilli</taxon>
        <taxon>Lactobacillales</taxon>
        <taxon>Lactobacillaceae</taxon>
        <taxon>Bombilactobacillus</taxon>
    </lineage>
</organism>
<dbReference type="InterPro" id="IPR003663">
    <property type="entry name" value="Sugar/inositol_transpt"/>
</dbReference>
<feature type="domain" description="Major facilitator superfamily (MFS) profile" evidence="10">
    <location>
        <begin position="29"/>
        <end position="460"/>
    </location>
</feature>
<feature type="transmembrane region" description="Helical" evidence="9">
    <location>
        <begin position="434"/>
        <end position="456"/>
    </location>
</feature>
<dbReference type="PANTHER" id="PTHR48020">
    <property type="entry name" value="PROTON MYO-INOSITOL COTRANSPORTER"/>
    <property type="match status" value="1"/>
</dbReference>
<keyword evidence="4" id="KW-1003">Cell membrane</keyword>
<dbReference type="SUPFAM" id="SSF103473">
    <property type="entry name" value="MFS general substrate transporter"/>
    <property type="match status" value="1"/>
</dbReference>
<evidence type="ECO:0000256" key="6">
    <source>
        <dbReference type="ARBA" id="ARBA00022989"/>
    </source>
</evidence>
<feature type="transmembrane region" description="Helical" evidence="9">
    <location>
        <begin position="272"/>
        <end position="296"/>
    </location>
</feature>
<comment type="subcellular location">
    <subcellularLocation>
        <location evidence="1">Cell membrane</location>
        <topology evidence="1">Multi-pass membrane protein</topology>
    </subcellularLocation>
</comment>
<dbReference type="InterPro" id="IPR050814">
    <property type="entry name" value="Myo-inositol_Transporter"/>
</dbReference>
<keyword evidence="6 9" id="KW-1133">Transmembrane helix</keyword>
<comment type="similarity">
    <text evidence="2 8">Belongs to the major facilitator superfamily. Sugar transporter (TC 2.A.1.1) family.</text>
</comment>
<feature type="transmembrane region" description="Helical" evidence="9">
    <location>
        <begin position="30"/>
        <end position="55"/>
    </location>
</feature>
<dbReference type="InterPro" id="IPR047984">
    <property type="entry name" value="XylE-like"/>
</dbReference>
<feature type="transmembrane region" description="Helical" evidence="9">
    <location>
        <begin position="67"/>
        <end position="85"/>
    </location>
</feature>
<dbReference type="PRINTS" id="PR00171">
    <property type="entry name" value="SUGRTRNSPORT"/>
</dbReference>
<keyword evidence="5 9" id="KW-0812">Transmembrane</keyword>
<evidence type="ECO:0000256" key="3">
    <source>
        <dbReference type="ARBA" id="ARBA00022448"/>
    </source>
</evidence>
<dbReference type="NCBIfam" id="TIGR00879">
    <property type="entry name" value="SP"/>
    <property type="match status" value="1"/>
</dbReference>
<dbReference type="PROSITE" id="PS00216">
    <property type="entry name" value="SUGAR_TRANSPORT_1"/>
    <property type="match status" value="1"/>
</dbReference>
<dbReference type="InterPro" id="IPR005829">
    <property type="entry name" value="Sugar_transporter_CS"/>
</dbReference>
<feature type="transmembrane region" description="Helical" evidence="9">
    <location>
        <begin position="163"/>
        <end position="181"/>
    </location>
</feature>
<evidence type="ECO:0000256" key="4">
    <source>
        <dbReference type="ARBA" id="ARBA00022475"/>
    </source>
</evidence>
<dbReference type="FunFam" id="1.20.1250.20:FF:000134">
    <property type="entry name" value="MFS sugar transporter protein"/>
    <property type="match status" value="1"/>
</dbReference>
<feature type="transmembrane region" description="Helical" evidence="9">
    <location>
        <begin position="338"/>
        <end position="361"/>
    </location>
</feature>
<keyword evidence="3 8" id="KW-0813">Transport</keyword>
<dbReference type="RefSeq" id="WP_118900675.1">
    <property type="nucleotide sequence ID" value="NZ_QOCR01000002.1"/>
</dbReference>
<dbReference type="EMBL" id="QOCR01000002">
    <property type="protein sequence ID" value="RHW51214.1"/>
    <property type="molecule type" value="Genomic_DNA"/>
</dbReference>
<feature type="transmembrane region" description="Helical" evidence="9">
    <location>
        <begin position="308"/>
        <end position="331"/>
    </location>
</feature>
<feature type="transmembrane region" description="Helical" evidence="9">
    <location>
        <begin position="122"/>
        <end position="143"/>
    </location>
</feature>
<evidence type="ECO:0000256" key="1">
    <source>
        <dbReference type="ARBA" id="ARBA00004651"/>
    </source>
</evidence>
<reference evidence="11 12" key="1">
    <citation type="submission" date="2018-07" db="EMBL/GenBank/DDBJ databases">
        <title>Genome sequences of six Lactobacillus spp. isolated from bumble bee guts.</title>
        <authorList>
            <person name="Motta E.V.S."/>
            <person name="Moran N.A."/>
        </authorList>
    </citation>
    <scope>NUCLEOTIDE SEQUENCE [LARGE SCALE GENOMIC DNA]</scope>
    <source>
        <strain evidence="11 12">BI-1.1</strain>
    </source>
</reference>
<feature type="transmembrane region" description="Helical" evidence="9">
    <location>
        <begin position="187"/>
        <end position="209"/>
    </location>
</feature>
<evidence type="ECO:0000313" key="12">
    <source>
        <dbReference type="Proteomes" id="UP000284109"/>
    </source>
</evidence>
<proteinExistence type="inferred from homology"/>
<keyword evidence="12" id="KW-1185">Reference proteome</keyword>
<dbReference type="InterPro" id="IPR005828">
    <property type="entry name" value="MFS_sugar_transport-like"/>
</dbReference>
<dbReference type="InterPro" id="IPR020846">
    <property type="entry name" value="MFS_dom"/>
</dbReference>
<gene>
    <name evidence="11" type="ORF">DS831_04115</name>
</gene>
<keyword evidence="7 9" id="KW-0472">Membrane</keyword>
<comment type="caution">
    <text evidence="11">The sequence shown here is derived from an EMBL/GenBank/DDBJ whole genome shotgun (WGS) entry which is preliminary data.</text>
</comment>
<dbReference type="CDD" id="cd17359">
    <property type="entry name" value="MFS_XylE_like"/>
    <property type="match status" value="1"/>
</dbReference>